<dbReference type="Proteomes" id="UP001271007">
    <property type="component" value="Unassembled WGS sequence"/>
</dbReference>
<dbReference type="PANTHER" id="PTHR37490">
    <property type="entry name" value="EXPRESSED PROTEIN"/>
    <property type="match status" value="1"/>
</dbReference>
<feature type="region of interest" description="Disordered" evidence="1">
    <location>
        <begin position="34"/>
        <end position="59"/>
    </location>
</feature>
<proteinExistence type="predicted"/>
<sequence>MLRHYGRLIILITTAAICLVFFSLGSLPGVTVDSHSQGEELPGVKLGEPFASKHDVPDRNKGLKELDALEQALGHGQGHGNGEPPLDVAAPEANGRRPQDKPPVPGFARPEDQTIETDPQPPVEPQGGVDGNWVPPVQISGEAEDKGEEEEDPTPISKIIVVGQMGSENTDWVRTEMTEWQNAIYYVDLPANEVSPSGLKTKMNKAKEATPYLTYIVDNYPDFPDVMAFIHAHRRGMEAWHNDAPSYDAVHMLNSLRLDTILKRGYVNMRCNNEIGCPDEVQPFRDPPQEDKHAEHAYPYVYANFFNVSWEEMKEQIPIVATQCCAQFAVSREQMLKKPKSEYERYLRFLEETHYDDDVAGRVLEYMWHIIFERDAVHCENVFQCCQE</sequence>
<dbReference type="AlphaFoldDB" id="A0AAJ0G9S5"/>
<dbReference type="Pfam" id="PF11913">
    <property type="entry name" value="DUF3431"/>
    <property type="match status" value="1"/>
</dbReference>
<feature type="region of interest" description="Disordered" evidence="1">
    <location>
        <begin position="74"/>
        <end position="155"/>
    </location>
</feature>
<keyword evidence="3" id="KW-1185">Reference proteome</keyword>
<dbReference type="PANTHER" id="PTHR37490:SF2">
    <property type="match status" value="1"/>
</dbReference>
<accession>A0AAJ0G9S5</accession>
<dbReference type="InterPro" id="IPR021838">
    <property type="entry name" value="DUF3431"/>
</dbReference>
<evidence type="ECO:0000313" key="2">
    <source>
        <dbReference type="EMBL" id="KAK3049640.1"/>
    </source>
</evidence>
<protein>
    <submittedName>
        <fullName evidence="2">Uncharacterized protein</fullName>
    </submittedName>
</protein>
<dbReference type="EMBL" id="JAWDJX010000038">
    <property type="protein sequence ID" value="KAK3049640.1"/>
    <property type="molecule type" value="Genomic_DNA"/>
</dbReference>
<reference evidence="2" key="1">
    <citation type="submission" date="2023-04" db="EMBL/GenBank/DDBJ databases">
        <title>Black Yeasts Isolated from many extreme environments.</title>
        <authorList>
            <person name="Coleine C."/>
            <person name="Stajich J.E."/>
            <person name="Selbmann L."/>
        </authorList>
    </citation>
    <scope>NUCLEOTIDE SEQUENCE</scope>
    <source>
        <strain evidence="2">CCFEE 5312</strain>
    </source>
</reference>
<comment type="caution">
    <text evidence="2">The sequence shown here is derived from an EMBL/GenBank/DDBJ whole genome shotgun (WGS) entry which is preliminary data.</text>
</comment>
<evidence type="ECO:0000256" key="1">
    <source>
        <dbReference type="SAM" id="MobiDB-lite"/>
    </source>
</evidence>
<evidence type="ECO:0000313" key="3">
    <source>
        <dbReference type="Proteomes" id="UP001271007"/>
    </source>
</evidence>
<gene>
    <name evidence="2" type="ORF">LTR09_009061</name>
</gene>
<name>A0AAJ0G9S5_9PEZI</name>
<organism evidence="2 3">
    <name type="scientific">Extremus antarcticus</name>
    <dbReference type="NCBI Taxonomy" id="702011"/>
    <lineage>
        <taxon>Eukaryota</taxon>
        <taxon>Fungi</taxon>
        <taxon>Dikarya</taxon>
        <taxon>Ascomycota</taxon>
        <taxon>Pezizomycotina</taxon>
        <taxon>Dothideomycetes</taxon>
        <taxon>Dothideomycetidae</taxon>
        <taxon>Mycosphaerellales</taxon>
        <taxon>Extremaceae</taxon>
        <taxon>Extremus</taxon>
    </lineage>
</organism>